<comment type="caution">
    <text evidence="1">The sequence shown here is derived from an EMBL/GenBank/DDBJ whole genome shotgun (WGS) entry which is preliminary data.</text>
</comment>
<dbReference type="OrthoDB" id="5599130at2759"/>
<dbReference type="GO" id="GO:0000977">
    <property type="term" value="F:RNA polymerase II transcription regulatory region sequence-specific DNA binding"/>
    <property type="evidence" value="ECO:0007669"/>
    <property type="project" value="TreeGrafter"/>
</dbReference>
<name>A0A8H7ZSG6_9FUNG</name>
<dbReference type="EMBL" id="JAEFCI010008507">
    <property type="protein sequence ID" value="KAG5458419.1"/>
    <property type="molecule type" value="Genomic_DNA"/>
</dbReference>
<gene>
    <name evidence="1" type="ORF">BJ554DRAFT_1356</name>
</gene>
<reference evidence="1 2" key="1">
    <citation type="journal article" name="Sci. Rep.">
        <title>Genome-scale phylogenetic analyses confirm Olpidium as the closest living zoosporic fungus to the non-flagellated, terrestrial fungi.</title>
        <authorList>
            <person name="Chang Y."/>
            <person name="Rochon D."/>
            <person name="Sekimoto S."/>
            <person name="Wang Y."/>
            <person name="Chovatia M."/>
            <person name="Sandor L."/>
            <person name="Salamov A."/>
            <person name="Grigoriev I.V."/>
            <person name="Stajich J.E."/>
            <person name="Spatafora J.W."/>
        </authorList>
    </citation>
    <scope>NUCLEOTIDE SEQUENCE [LARGE SCALE GENOMIC DNA]</scope>
    <source>
        <strain evidence="1">S191</strain>
    </source>
</reference>
<dbReference type="PANTHER" id="PTHR31986:SF7">
    <property type="entry name" value="REGULATOR OF DRUG SENSITIVITY 2"/>
    <property type="match status" value="1"/>
</dbReference>
<sequence length="110" mass="12188">MTCDNGRPCQRCIKRSIGHLCHDERIPSVRRHQLLHENVTLSAVGSAANPSRFVPGTQQHLTFMQSKDPTAPTGDYLGTLWTADSSSACFAPAEITRSLLRFGRSYNTKN</sequence>
<proteinExistence type="predicted"/>
<keyword evidence="2" id="KW-1185">Reference proteome</keyword>
<dbReference type="Proteomes" id="UP000673691">
    <property type="component" value="Unassembled WGS sequence"/>
</dbReference>
<protein>
    <recommendedName>
        <fullName evidence="3">Zn(2)-C6 fungal-type domain-containing protein</fullName>
    </recommendedName>
</protein>
<evidence type="ECO:0000313" key="2">
    <source>
        <dbReference type="Proteomes" id="UP000673691"/>
    </source>
</evidence>
<dbReference type="InterPro" id="IPR053045">
    <property type="entry name" value="Zinc_cluster_trans_reg"/>
</dbReference>
<dbReference type="GO" id="GO:0005634">
    <property type="term" value="C:nucleus"/>
    <property type="evidence" value="ECO:0007669"/>
    <property type="project" value="TreeGrafter"/>
</dbReference>
<evidence type="ECO:0000313" key="1">
    <source>
        <dbReference type="EMBL" id="KAG5458419.1"/>
    </source>
</evidence>
<dbReference type="PANTHER" id="PTHR31986">
    <property type="entry name" value="REGULATOR OF DRUG SENSITIVITY 2"/>
    <property type="match status" value="1"/>
</dbReference>
<dbReference type="AlphaFoldDB" id="A0A8H7ZSG6"/>
<accession>A0A8H7ZSG6</accession>
<evidence type="ECO:0008006" key="3">
    <source>
        <dbReference type="Google" id="ProtNLM"/>
    </source>
</evidence>
<organism evidence="1 2">
    <name type="scientific">Olpidium bornovanus</name>
    <dbReference type="NCBI Taxonomy" id="278681"/>
    <lineage>
        <taxon>Eukaryota</taxon>
        <taxon>Fungi</taxon>
        <taxon>Fungi incertae sedis</taxon>
        <taxon>Olpidiomycota</taxon>
        <taxon>Olpidiomycotina</taxon>
        <taxon>Olpidiomycetes</taxon>
        <taxon>Olpidiales</taxon>
        <taxon>Olpidiaceae</taxon>
        <taxon>Olpidium</taxon>
    </lineage>
</organism>